<protein>
    <submittedName>
        <fullName evidence="1">Uncharacterized protein</fullName>
    </submittedName>
</protein>
<sequence length="51" mass="6374">MSIFILFYFIYYYNFKKCIKEIFSLEKRRRKTFFRKGDNAFVAQLVRARCC</sequence>
<organism evidence="1">
    <name type="scientific">viral metagenome</name>
    <dbReference type="NCBI Taxonomy" id="1070528"/>
    <lineage>
        <taxon>unclassified sequences</taxon>
        <taxon>metagenomes</taxon>
        <taxon>organismal metagenomes</taxon>
    </lineage>
</organism>
<accession>A0A6C0D0V0</accession>
<name>A0A6C0D0V0_9ZZZZ</name>
<dbReference type="AlphaFoldDB" id="A0A6C0D0V0"/>
<evidence type="ECO:0000313" key="1">
    <source>
        <dbReference type="EMBL" id="QHT10042.1"/>
    </source>
</evidence>
<dbReference type="EMBL" id="MN739518">
    <property type="protein sequence ID" value="QHT10042.1"/>
    <property type="molecule type" value="Genomic_DNA"/>
</dbReference>
<reference evidence="1" key="1">
    <citation type="journal article" date="2020" name="Nature">
        <title>Giant virus diversity and host interactions through global metagenomics.</title>
        <authorList>
            <person name="Schulz F."/>
            <person name="Roux S."/>
            <person name="Paez-Espino D."/>
            <person name="Jungbluth S."/>
            <person name="Walsh D.A."/>
            <person name="Denef V.J."/>
            <person name="McMahon K.D."/>
            <person name="Konstantinidis K.T."/>
            <person name="Eloe-Fadrosh E.A."/>
            <person name="Kyrpides N.C."/>
            <person name="Woyke T."/>
        </authorList>
    </citation>
    <scope>NUCLEOTIDE SEQUENCE</scope>
    <source>
        <strain evidence="1">GVMAG-M-3300023174-104</strain>
    </source>
</reference>
<proteinExistence type="predicted"/>